<dbReference type="InterPro" id="IPR027417">
    <property type="entry name" value="P-loop_NTPase"/>
</dbReference>
<dbReference type="Gene3D" id="3.40.50.300">
    <property type="entry name" value="P-loop containing nucleotide triphosphate hydrolases"/>
    <property type="match status" value="1"/>
</dbReference>
<reference evidence="1 2" key="1">
    <citation type="submission" date="2019-02" db="EMBL/GenBank/DDBJ databases">
        <title>Deep-cultivation of Planctomycetes and their phenomic and genomic characterization uncovers novel biology.</title>
        <authorList>
            <person name="Wiegand S."/>
            <person name="Jogler M."/>
            <person name="Boedeker C."/>
            <person name="Pinto D."/>
            <person name="Vollmers J."/>
            <person name="Rivas-Marin E."/>
            <person name="Kohn T."/>
            <person name="Peeters S.H."/>
            <person name="Heuer A."/>
            <person name="Rast P."/>
            <person name="Oberbeckmann S."/>
            <person name="Bunk B."/>
            <person name="Jeske O."/>
            <person name="Meyerdierks A."/>
            <person name="Storesund J.E."/>
            <person name="Kallscheuer N."/>
            <person name="Luecker S."/>
            <person name="Lage O.M."/>
            <person name="Pohl T."/>
            <person name="Merkel B.J."/>
            <person name="Hornburger P."/>
            <person name="Mueller R.-W."/>
            <person name="Bruemmer F."/>
            <person name="Labrenz M."/>
            <person name="Spormann A.M."/>
            <person name="Op den Camp H."/>
            <person name="Overmann J."/>
            <person name="Amann R."/>
            <person name="Jetten M.S.M."/>
            <person name="Mascher T."/>
            <person name="Medema M.H."/>
            <person name="Devos D.P."/>
            <person name="Kaster A.-K."/>
            <person name="Ovreas L."/>
            <person name="Rohde M."/>
            <person name="Galperin M.Y."/>
            <person name="Jogler C."/>
        </authorList>
    </citation>
    <scope>NUCLEOTIDE SEQUENCE [LARGE SCALE GENOMIC DNA]</scope>
    <source>
        <strain evidence="1 2">Pan44</strain>
    </source>
</reference>
<keyword evidence="2" id="KW-1185">Reference proteome</keyword>
<sequence length="329" mass="36031">MGGLDAAELGLGSYADWERLADEQLAAGHVFKGLLPRGATTLFSAEAMAGKTAIVSQLAGDAVNGRPFLGFECKEPAAVIWFNSDRTPEKNMVGRLRRTCRSEEELHNLRRLFRPVLREFIPKRVDVDYIRRCTETLRSEARHDGPIIVVLDSLRSCFLQGMPKGAENDSPLIAEALCPIRDLATADDLSPIVLHHNSRGSGTYAGSGMIKGASDATWSLSRKSGADKSYLDFDSREDDAEPYRLEITNTFDGFIGRRVPLKGMSAASDSLFALLPADDEEGWEVAQLCLAANIEDAEARRRLSKGEKAGLVGRVKRGGRVVFFRLVSS</sequence>
<proteinExistence type="predicted"/>
<dbReference type="EMBL" id="CP036271">
    <property type="protein sequence ID" value="QDT55704.1"/>
    <property type="molecule type" value="Genomic_DNA"/>
</dbReference>
<organism evidence="1 2">
    <name type="scientific">Caulifigura coniformis</name>
    <dbReference type="NCBI Taxonomy" id="2527983"/>
    <lineage>
        <taxon>Bacteria</taxon>
        <taxon>Pseudomonadati</taxon>
        <taxon>Planctomycetota</taxon>
        <taxon>Planctomycetia</taxon>
        <taxon>Planctomycetales</taxon>
        <taxon>Planctomycetaceae</taxon>
        <taxon>Caulifigura</taxon>
    </lineage>
</organism>
<accession>A0A517SHU9</accession>
<name>A0A517SHU9_9PLAN</name>
<dbReference type="KEGG" id="ccos:Pan44_37500"/>
<evidence type="ECO:0000313" key="1">
    <source>
        <dbReference type="EMBL" id="QDT55704.1"/>
    </source>
</evidence>
<dbReference type="InParanoid" id="A0A517SHU9"/>
<dbReference type="Pfam" id="PF13481">
    <property type="entry name" value="AAA_25"/>
    <property type="match status" value="1"/>
</dbReference>
<dbReference type="AlphaFoldDB" id="A0A517SHU9"/>
<gene>
    <name evidence="1" type="ORF">Pan44_37500</name>
</gene>
<dbReference type="Proteomes" id="UP000315700">
    <property type="component" value="Chromosome"/>
</dbReference>
<evidence type="ECO:0000313" key="2">
    <source>
        <dbReference type="Proteomes" id="UP000315700"/>
    </source>
</evidence>
<dbReference type="SUPFAM" id="SSF52540">
    <property type="entry name" value="P-loop containing nucleoside triphosphate hydrolases"/>
    <property type="match status" value="1"/>
</dbReference>
<protein>
    <submittedName>
        <fullName evidence="1">Uncharacterized protein</fullName>
    </submittedName>
</protein>